<evidence type="ECO:0000313" key="2">
    <source>
        <dbReference type="EMBL" id="KAK0605949.1"/>
    </source>
</evidence>
<keyword evidence="3" id="KW-1185">Reference proteome</keyword>
<reference evidence="2" key="2">
    <citation type="submission" date="2023-06" db="EMBL/GenBank/DDBJ databases">
        <authorList>
            <person name="Swenson N.G."/>
            <person name="Wegrzyn J.L."/>
            <person name="Mcevoy S.L."/>
        </authorList>
    </citation>
    <scope>NUCLEOTIDE SEQUENCE</scope>
    <source>
        <strain evidence="2">NS2018</strain>
        <tissue evidence="2">Leaf</tissue>
    </source>
</reference>
<sequence>MASRSANHHRAIEIFQSDSGSTPFSSDGDMQISYLHDTMRMGRTKREQTSATSTIAVPYQLERWFAEVISVVDALREEVCKSNLERKESDKHEVPPPQTKQTEQVTASITILGAQIEQVIADTSVVSAQIEQVTAGAFAVGAHCRHFSYRCTESVG</sequence>
<dbReference type="EMBL" id="JAUESC010000002">
    <property type="protein sequence ID" value="KAK0605949.1"/>
    <property type="molecule type" value="Genomic_DNA"/>
</dbReference>
<evidence type="ECO:0000256" key="1">
    <source>
        <dbReference type="SAM" id="MobiDB-lite"/>
    </source>
</evidence>
<accession>A0AA39W155</accession>
<feature type="compositionally biased region" description="Polar residues" evidence="1">
    <location>
        <begin position="16"/>
        <end position="25"/>
    </location>
</feature>
<comment type="caution">
    <text evidence="2">The sequence shown here is derived from an EMBL/GenBank/DDBJ whole genome shotgun (WGS) entry which is preliminary data.</text>
</comment>
<evidence type="ECO:0000313" key="3">
    <source>
        <dbReference type="Proteomes" id="UP001168877"/>
    </source>
</evidence>
<feature type="region of interest" description="Disordered" evidence="1">
    <location>
        <begin position="1"/>
        <end position="26"/>
    </location>
</feature>
<proteinExistence type="predicted"/>
<name>A0AA39W155_ACESA</name>
<protein>
    <submittedName>
        <fullName evidence="2">Uncharacterized protein</fullName>
    </submittedName>
</protein>
<reference evidence="2" key="1">
    <citation type="journal article" date="2022" name="Plant J.">
        <title>Strategies of tolerance reflected in two North American maple genomes.</title>
        <authorList>
            <person name="McEvoy S.L."/>
            <person name="Sezen U.U."/>
            <person name="Trouern-Trend A."/>
            <person name="McMahon S.M."/>
            <person name="Schaberg P.G."/>
            <person name="Yang J."/>
            <person name="Wegrzyn J.L."/>
            <person name="Swenson N.G."/>
        </authorList>
    </citation>
    <scope>NUCLEOTIDE SEQUENCE</scope>
    <source>
        <strain evidence="2">NS2018</strain>
    </source>
</reference>
<gene>
    <name evidence="2" type="ORF">LWI29_032518</name>
</gene>
<dbReference type="Proteomes" id="UP001168877">
    <property type="component" value="Unassembled WGS sequence"/>
</dbReference>
<dbReference type="AlphaFoldDB" id="A0AA39W155"/>
<organism evidence="2 3">
    <name type="scientific">Acer saccharum</name>
    <name type="common">Sugar maple</name>
    <dbReference type="NCBI Taxonomy" id="4024"/>
    <lineage>
        <taxon>Eukaryota</taxon>
        <taxon>Viridiplantae</taxon>
        <taxon>Streptophyta</taxon>
        <taxon>Embryophyta</taxon>
        <taxon>Tracheophyta</taxon>
        <taxon>Spermatophyta</taxon>
        <taxon>Magnoliopsida</taxon>
        <taxon>eudicotyledons</taxon>
        <taxon>Gunneridae</taxon>
        <taxon>Pentapetalae</taxon>
        <taxon>rosids</taxon>
        <taxon>malvids</taxon>
        <taxon>Sapindales</taxon>
        <taxon>Sapindaceae</taxon>
        <taxon>Hippocastanoideae</taxon>
        <taxon>Acereae</taxon>
        <taxon>Acer</taxon>
    </lineage>
</organism>